<evidence type="ECO:0000256" key="3">
    <source>
        <dbReference type="ARBA" id="ARBA00022448"/>
    </source>
</evidence>
<keyword evidence="9 12" id="KW-0472">Membrane</keyword>
<evidence type="ECO:0000256" key="9">
    <source>
        <dbReference type="ARBA" id="ARBA00023136"/>
    </source>
</evidence>
<evidence type="ECO:0000313" key="13">
    <source>
        <dbReference type="EMBL" id="OXZ28615.1"/>
    </source>
</evidence>
<evidence type="ECO:0000256" key="10">
    <source>
        <dbReference type="ARBA" id="ARBA00034269"/>
    </source>
</evidence>
<dbReference type="CDD" id="cd12828">
    <property type="entry name" value="TmCorA-like_1"/>
    <property type="match status" value="1"/>
</dbReference>
<dbReference type="NCBIfam" id="TIGR00383">
    <property type="entry name" value="corA"/>
    <property type="match status" value="1"/>
</dbReference>
<evidence type="ECO:0000313" key="14">
    <source>
        <dbReference type="Proteomes" id="UP000215413"/>
    </source>
</evidence>
<dbReference type="GO" id="GO:0000287">
    <property type="term" value="F:magnesium ion binding"/>
    <property type="evidence" value="ECO:0007669"/>
    <property type="project" value="TreeGrafter"/>
</dbReference>
<dbReference type="EMBL" id="NDYC01000009">
    <property type="protein sequence ID" value="OXZ28615.1"/>
    <property type="molecule type" value="Genomic_DNA"/>
</dbReference>
<comment type="function">
    <text evidence="11">Mediates influx of magnesium ions. Alternates between open and closed states. Activated by low cytoplasmic Mg(2+) levels. Inactive when cytoplasmic Mg(2+) levels are high.</text>
</comment>
<gene>
    <name evidence="12" type="primary">corA</name>
    <name evidence="13" type="ORF">B9N49_01570</name>
</gene>
<dbReference type="GO" id="GO:0015087">
    <property type="term" value="F:cobalt ion transmembrane transporter activity"/>
    <property type="evidence" value="ECO:0007669"/>
    <property type="project" value="UniProtKB-UniRule"/>
</dbReference>
<comment type="catalytic activity">
    <reaction evidence="10">
        <text>Mg(2+)(in) = Mg(2+)(out)</text>
        <dbReference type="Rhea" id="RHEA:29827"/>
        <dbReference type="ChEBI" id="CHEBI:18420"/>
    </reaction>
</comment>
<dbReference type="RefSeq" id="WP_094205227.1">
    <property type="nucleotide sequence ID" value="NZ_JAWGME010000003.1"/>
</dbReference>
<organism evidence="13 14">
    <name type="scientific">Finegoldia magna</name>
    <name type="common">Peptostreptococcus magnus</name>
    <dbReference type="NCBI Taxonomy" id="1260"/>
    <lineage>
        <taxon>Bacteria</taxon>
        <taxon>Bacillati</taxon>
        <taxon>Bacillota</taxon>
        <taxon>Tissierellia</taxon>
        <taxon>Tissierellales</taxon>
        <taxon>Peptoniphilaceae</taxon>
        <taxon>Finegoldia</taxon>
    </lineage>
</organism>
<keyword evidence="3 12" id="KW-0813">Transport</keyword>
<dbReference type="GO" id="GO:0015095">
    <property type="term" value="F:magnesium ion transmembrane transporter activity"/>
    <property type="evidence" value="ECO:0007669"/>
    <property type="project" value="UniProtKB-UniRule"/>
</dbReference>
<dbReference type="InterPro" id="IPR002523">
    <property type="entry name" value="MgTranspt_CorA/ZnTranspt_ZntB"/>
</dbReference>
<keyword evidence="4 12" id="KW-1003">Cell membrane</keyword>
<dbReference type="InterPro" id="IPR045863">
    <property type="entry name" value="CorA_TM1_TM2"/>
</dbReference>
<dbReference type="Proteomes" id="UP000215413">
    <property type="component" value="Unassembled WGS sequence"/>
</dbReference>
<dbReference type="AlphaFoldDB" id="A0A233V899"/>
<evidence type="ECO:0000256" key="5">
    <source>
        <dbReference type="ARBA" id="ARBA00022692"/>
    </source>
</evidence>
<evidence type="ECO:0000256" key="2">
    <source>
        <dbReference type="ARBA" id="ARBA00009765"/>
    </source>
</evidence>
<dbReference type="InterPro" id="IPR004488">
    <property type="entry name" value="Mg/Co-transport_prot_CorA"/>
</dbReference>
<sequence>MANLLFEERINEILDTLRLENELENTKITFCTFDEHHFDKHQTTDIDDIELRDDRINWIYITGLSDTDNFIKMKEKFKIHPLIIEDMLDVEQRTKLEAYDDYLFVVTDTVDYDMFNSVKELSFNQVSFVLKENLLVTVEQNKTTSFDRVLDKLDKIPVFRPKTTDGLLLLLMDAFIDNYYQIFDILGEYIDDLEDTMMTHNDEDILRELYTMKKNLIFLRKTLWPLRSVINEISKFRVNLVSHNTSIYMRDLYDHIIQMLEFIEVYRDMINSMIDAFDTNISNRTNEVMMVLTVWSTIFLPLTFLTGVYGMNFKYMPELQGKYGYILFWVTAVVITSVMIYYFKKKKWM</sequence>
<evidence type="ECO:0000256" key="6">
    <source>
        <dbReference type="ARBA" id="ARBA00022842"/>
    </source>
</evidence>
<dbReference type="Pfam" id="PF01544">
    <property type="entry name" value="CorA"/>
    <property type="match status" value="1"/>
</dbReference>
<keyword evidence="8 12" id="KW-0406">Ion transport</keyword>
<feature type="transmembrane region" description="Helical" evidence="12">
    <location>
        <begin position="288"/>
        <end position="311"/>
    </location>
</feature>
<dbReference type="GO" id="GO:0005886">
    <property type="term" value="C:plasma membrane"/>
    <property type="evidence" value="ECO:0007669"/>
    <property type="project" value="UniProtKB-SubCell"/>
</dbReference>
<evidence type="ECO:0000256" key="8">
    <source>
        <dbReference type="ARBA" id="ARBA00023065"/>
    </source>
</evidence>
<dbReference type="SUPFAM" id="SSF143865">
    <property type="entry name" value="CorA soluble domain-like"/>
    <property type="match status" value="1"/>
</dbReference>
<evidence type="ECO:0000256" key="1">
    <source>
        <dbReference type="ARBA" id="ARBA00004651"/>
    </source>
</evidence>
<keyword evidence="7 12" id="KW-1133">Transmembrane helix</keyword>
<dbReference type="FunFam" id="1.20.58.340:FF:000004">
    <property type="entry name" value="Magnesium transport protein CorA"/>
    <property type="match status" value="1"/>
</dbReference>
<protein>
    <recommendedName>
        <fullName evidence="12">Magnesium transport protein CorA</fullName>
    </recommendedName>
</protein>
<evidence type="ECO:0000256" key="4">
    <source>
        <dbReference type="ARBA" id="ARBA00022475"/>
    </source>
</evidence>
<reference evidence="14" key="1">
    <citation type="submission" date="2017-04" db="EMBL/GenBank/DDBJ databases">
        <title>Finegoldia magna isolated from orthopedic joint implant-associated infections.</title>
        <authorList>
            <person name="Bjorklund S."/>
            <person name="Bruggemann H."/>
            <person name="Jensen A."/>
            <person name="Hellmark B."/>
            <person name="Soderquist B."/>
        </authorList>
    </citation>
    <scope>NUCLEOTIDE SEQUENCE [LARGE SCALE GENOMIC DNA]</scope>
    <source>
        <strain evidence="14">CCUG 54800</strain>
    </source>
</reference>
<dbReference type="Gene3D" id="1.20.58.340">
    <property type="entry name" value="Magnesium transport protein CorA, transmembrane region"/>
    <property type="match status" value="2"/>
</dbReference>
<dbReference type="Gene3D" id="3.30.460.20">
    <property type="entry name" value="CorA soluble domain-like"/>
    <property type="match status" value="1"/>
</dbReference>
<dbReference type="InterPro" id="IPR045861">
    <property type="entry name" value="CorA_cytoplasmic_dom"/>
</dbReference>
<evidence type="ECO:0000256" key="7">
    <source>
        <dbReference type="ARBA" id="ARBA00022989"/>
    </source>
</evidence>
<keyword evidence="5 12" id="KW-0812">Transmembrane</keyword>
<comment type="subcellular location">
    <subcellularLocation>
        <location evidence="1">Cell membrane</location>
        <topology evidence="1">Multi-pass membrane protein</topology>
    </subcellularLocation>
    <subcellularLocation>
        <location evidence="12">Membrane</location>
        <topology evidence="12">Multi-pass membrane protein</topology>
    </subcellularLocation>
</comment>
<feature type="transmembrane region" description="Helical" evidence="12">
    <location>
        <begin position="323"/>
        <end position="343"/>
    </location>
</feature>
<dbReference type="PANTHER" id="PTHR46494">
    <property type="entry name" value="CORA FAMILY METAL ION TRANSPORTER (EUROFUNG)"/>
    <property type="match status" value="1"/>
</dbReference>
<comment type="similarity">
    <text evidence="2 12">Belongs to the CorA metal ion transporter (MIT) (TC 1.A.35) family.</text>
</comment>
<accession>A0A233V899</accession>
<dbReference type="GO" id="GO:0050897">
    <property type="term" value="F:cobalt ion binding"/>
    <property type="evidence" value="ECO:0007669"/>
    <property type="project" value="TreeGrafter"/>
</dbReference>
<comment type="caution">
    <text evidence="13">The sequence shown here is derived from an EMBL/GenBank/DDBJ whole genome shotgun (WGS) entry which is preliminary data.</text>
</comment>
<dbReference type="SUPFAM" id="SSF144083">
    <property type="entry name" value="Magnesium transport protein CorA, transmembrane region"/>
    <property type="match status" value="1"/>
</dbReference>
<evidence type="ECO:0000256" key="11">
    <source>
        <dbReference type="ARBA" id="ARBA00045497"/>
    </source>
</evidence>
<keyword evidence="6 12" id="KW-0460">Magnesium</keyword>
<evidence type="ECO:0000256" key="12">
    <source>
        <dbReference type="RuleBase" id="RU362010"/>
    </source>
</evidence>
<proteinExistence type="inferred from homology"/>
<name>A0A233V899_FINMA</name>
<dbReference type="PANTHER" id="PTHR46494:SF1">
    <property type="entry name" value="CORA FAMILY METAL ION TRANSPORTER (EUROFUNG)"/>
    <property type="match status" value="1"/>
</dbReference>